<dbReference type="STRING" id="1437605.AB656_01430"/>
<dbReference type="Pfam" id="PF04417">
    <property type="entry name" value="DUF501"/>
    <property type="match status" value="1"/>
</dbReference>
<dbReference type="AlphaFoldDB" id="A0A086Z016"/>
<dbReference type="Proteomes" id="UP000029015">
    <property type="component" value="Unassembled WGS sequence"/>
</dbReference>
<name>A0A086Z016_9BIFI</name>
<proteinExistence type="predicted"/>
<dbReference type="EMBL" id="JGYK01000001">
    <property type="protein sequence ID" value="KFI39866.1"/>
    <property type="molecule type" value="Genomic_DNA"/>
</dbReference>
<evidence type="ECO:0000313" key="2">
    <source>
        <dbReference type="Proteomes" id="UP000029015"/>
    </source>
</evidence>
<keyword evidence="2" id="KW-1185">Reference proteome</keyword>
<sequence length="218" mass="22936">MSANTGASENTSIDGVEVMALSVEAIEDLVGRALSHRASPEQIERVEKELGRYPRGIVAVGASCVCGNPLAVITRPLLPGGIPFPTTCYLTAPEAVKAVSQLEAEGRMAAWNEALAQDEDLRVGYGRAHRTYLAFRRALAQGLGDDESHIEGVSAGGMPSRVKCLHALVAQSLVMGEGVNPVGDQTLAEVKGLFDPVVCRCERPWGCAEGQGAGPEGR</sequence>
<dbReference type="eggNOG" id="COG1507">
    <property type="taxonomic scope" value="Bacteria"/>
</dbReference>
<reference evidence="1 2" key="1">
    <citation type="submission" date="2014-03" db="EMBL/GenBank/DDBJ databases">
        <title>Genomics of Bifidobacteria.</title>
        <authorList>
            <person name="Ventura M."/>
            <person name="Milani C."/>
            <person name="Lugli G.A."/>
        </authorList>
    </citation>
    <scope>NUCLEOTIDE SEQUENCE [LARGE SCALE GENOMIC DNA]</scope>
    <source>
        <strain evidence="1 2">DSM 22766</strain>
    </source>
</reference>
<organism evidence="1 2">
    <name type="scientific">Bifidobacterium actinocoloniiforme DSM 22766</name>
    <dbReference type="NCBI Taxonomy" id="1437605"/>
    <lineage>
        <taxon>Bacteria</taxon>
        <taxon>Bacillati</taxon>
        <taxon>Actinomycetota</taxon>
        <taxon>Actinomycetes</taxon>
        <taxon>Bifidobacteriales</taxon>
        <taxon>Bifidobacteriaceae</taxon>
        <taxon>Bifidobacterium</taxon>
    </lineage>
</organism>
<dbReference type="InterPro" id="IPR007511">
    <property type="entry name" value="DUF501"/>
</dbReference>
<dbReference type="PANTHER" id="PTHR37163">
    <property type="entry name" value="CONSERVED PROTEIN"/>
    <property type="match status" value="1"/>
</dbReference>
<evidence type="ECO:0000313" key="1">
    <source>
        <dbReference type="EMBL" id="KFI39866.1"/>
    </source>
</evidence>
<dbReference type="PANTHER" id="PTHR37163:SF1">
    <property type="entry name" value="DUF501 DOMAIN-CONTAINING PROTEIN"/>
    <property type="match status" value="1"/>
</dbReference>
<accession>A0A086Z016</accession>
<protein>
    <submittedName>
        <fullName evidence="1">Septum formation initiator family protein</fullName>
    </submittedName>
</protein>
<comment type="caution">
    <text evidence="1">The sequence shown here is derived from an EMBL/GenBank/DDBJ whole genome shotgun (WGS) entry which is preliminary data.</text>
</comment>
<gene>
    <name evidence="1" type="ORF">BACT_0567</name>
</gene>